<dbReference type="Gene3D" id="1.20.58.2220">
    <property type="entry name" value="Formin, FH2 domain"/>
    <property type="match status" value="1"/>
</dbReference>
<evidence type="ECO:0000256" key="1">
    <source>
        <dbReference type="SAM" id="Coils"/>
    </source>
</evidence>
<dbReference type="AlphaFoldDB" id="A0A9P0GQR1"/>
<dbReference type="PROSITE" id="PS51232">
    <property type="entry name" value="GBD_FH3"/>
    <property type="match status" value="1"/>
</dbReference>
<gene>
    <name evidence="6" type="ORF">PHYEVI_LOCUS3194</name>
</gene>
<evidence type="ECO:0008006" key="8">
    <source>
        <dbReference type="Google" id="ProtNLM"/>
    </source>
</evidence>
<dbReference type="Pfam" id="PF06371">
    <property type="entry name" value="Drf_GBD"/>
    <property type="match status" value="1"/>
</dbReference>
<dbReference type="FunFam" id="1.20.58.2220:FF:000009">
    <property type="entry name" value="Disheveled-associated activator of morphogenesis"/>
    <property type="match status" value="1"/>
</dbReference>
<protein>
    <recommendedName>
        <fullName evidence="8">Disheveled-associated activator of morphogenesis 1</fullName>
    </recommendedName>
</protein>
<organism evidence="6 7">
    <name type="scientific">Phyllotreta striolata</name>
    <name type="common">Striped flea beetle</name>
    <name type="synonym">Crioceris striolata</name>
    <dbReference type="NCBI Taxonomy" id="444603"/>
    <lineage>
        <taxon>Eukaryota</taxon>
        <taxon>Metazoa</taxon>
        <taxon>Ecdysozoa</taxon>
        <taxon>Arthropoda</taxon>
        <taxon>Hexapoda</taxon>
        <taxon>Insecta</taxon>
        <taxon>Pterygota</taxon>
        <taxon>Neoptera</taxon>
        <taxon>Endopterygota</taxon>
        <taxon>Coleoptera</taxon>
        <taxon>Polyphaga</taxon>
        <taxon>Cucujiformia</taxon>
        <taxon>Chrysomeloidea</taxon>
        <taxon>Chrysomelidae</taxon>
        <taxon>Galerucinae</taxon>
        <taxon>Alticini</taxon>
        <taxon>Phyllotreta</taxon>
    </lineage>
</organism>
<feature type="domain" description="DAD" evidence="3">
    <location>
        <begin position="1077"/>
        <end position="1107"/>
    </location>
</feature>
<dbReference type="PROSITE" id="PS51231">
    <property type="entry name" value="DAD"/>
    <property type="match status" value="1"/>
</dbReference>
<accession>A0A9P0GQR1</accession>
<dbReference type="InterPro" id="IPR042201">
    <property type="entry name" value="FH2_Formin_sf"/>
</dbReference>
<dbReference type="SUPFAM" id="SSF48371">
    <property type="entry name" value="ARM repeat"/>
    <property type="match status" value="1"/>
</dbReference>
<dbReference type="GO" id="GO:0030036">
    <property type="term" value="P:actin cytoskeleton organization"/>
    <property type="evidence" value="ECO:0007669"/>
    <property type="project" value="InterPro"/>
</dbReference>
<dbReference type="Pfam" id="PF02181">
    <property type="entry name" value="FH2"/>
    <property type="match status" value="1"/>
</dbReference>
<dbReference type="SMART" id="SM01139">
    <property type="entry name" value="Drf_FH3"/>
    <property type="match status" value="1"/>
</dbReference>
<dbReference type="Gene3D" id="1.25.10.10">
    <property type="entry name" value="Leucine-rich Repeat Variant"/>
    <property type="match status" value="1"/>
</dbReference>
<dbReference type="InterPro" id="IPR010473">
    <property type="entry name" value="GTPase-bd"/>
</dbReference>
<dbReference type="InterPro" id="IPR015425">
    <property type="entry name" value="FH2_Formin"/>
</dbReference>
<evidence type="ECO:0000259" key="4">
    <source>
        <dbReference type="PROSITE" id="PS51232"/>
    </source>
</evidence>
<feature type="compositionally biased region" description="Polar residues" evidence="2">
    <location>
        <begin position="1111"/>
        <end position="1120"/>
    </location>
</feature>
<feature type="region of interest" description="Disordered" evidence="2">
    <location>
        <begin position="1097"/>
        <end position="1138"/>
    </location>
</feature>
<feature type="coiled-coil region" evidence="1">
    <location>
        <begin position="925"/>
        <end position="995"/>
    </location>
</feature>
<dbReference type="GO" id="GO:0003779">
    <property type="term" value="F:actin binding"/>
    <property type="evidence" value="ECO:0007669"/>
    <property type="project" value="InterPro"/>
</dbReference>
<name>A0A9P0GQR1_PHYSR</name>
<dbReference type="EMBL" id="OU900105">
    <property type="protein sequence ID" value="CAH1161594.1"/>
    <property type="molecule type" value="Genomic_DNA"/>
</dbReference>
<dbReference type="InterPro" id="IPR016024">
    <property type="entry name" value="ARM-type_fold"/>
</dbReference>
<keyword evidence="7" id="KW-1185">Reference proteome</keyword>
<feature type="coiled-coil region" evidence="1">
    <location>
        <begin position="1019"/>
        <end position="1054"/>
    </location>
</feature>
<dbReference type="OrthoDB" id="1104827at2759"/>
<dbReference type="SMART" id="SM01140">
    <property type="entry name" value="Drf_GBD"/>
    <property type="match status" value="1"/>
</dbReference>
<dbReference type="InterPro" id="IPR014767">
    <property type="entry name" value="DAD_dom"/>
</dbReference>
<feature type="coiled-coil region" evidence="1">
    <location>
        <begin position="477"/>
        <end position="550"/>
    </location>
</feature>
<dbReference type="Proteomes" id="UP001153712">
    <property type="component" value="Chromosome 12"/>
</dbReference>
<dbReference type="GO" id="GO:0031267">
    <property type="term" value="F:small GTPase binding"/>
    <property type="evidence" value="ECO:0007669"/>
    <property type="project" value="InterPro"/>
</dbReference>
<dbReference type="Pfam" id="PF06367">
    <property type="entry name" value="Drf_FH3"/>
    <property type="match status" value="1"/>
</dbReference>
<dbReference type="PANTHER" id="PTHR45725:SF1">
    <property type="entry name" value="DISHEVELLED ASSOCIATED ACTIVATOR OF MORPHOGENESIS, ISOFORM D"/>
    <property type="match status" value="1"/>
</dbReference>
<evidence type="ECO:0000259" key="3">
    <source>
        <dbReference type="PROSITE" id="PS51231"/>
    </source>
</evidence>
<feature type="compositionally biased region" description="Pro residues" evidence="2">
    <location>
        <begin position="606"/>
        <end position="636"/>
    </location>
</feature>
<dbReference type="InterPro" id="IPR010472">
    <property type="entry name" value="FH3_dom"/>
</dbReference>
<evidence type="ECO:0000313" key="7">
    <source>
        <dbReference type="Proteomes" id="UP001153712"/>
    </source>
</evidence>
<dbReference type="PANTHER" id="PTHR45725">
    <property type="entry name" value="FORMIN HOMOLOGY 2 FAMILY MEMBER"/>
    <property type="match status" value="1"/>
</dbReference>
<reference evidence="6" key="1">
    <citation type="submission" date="2022-01" db="EMBL/GenBank/DDBJ databases">
        <authorList>
            <person name="King R."/>
        </authorList>
    </citation>
    <scope>NUCLEOTIDE SEQUENCE</scope>
</reference>
<feature type="domain" description="GBD/FH3" evidence="4">
    <location>
        <begin position="84"/>
        <end position="456"/>
    </location>
</feature>
<feature type="region of interest" description="Disordered" evidence="2">
    <location>
        <begin position="595"/>
        <end position="639"/>
    </location>
</feature>
<dbReference type="GO" id="GO:0030838">
    <property type="term" value="P:positive regulation of actin filament polymerization"/>
    <property type="evidence" value="ECO:0007669"/>
    <property type="project" value="TreeGrafter"/>
</dbReference>
<dbReference type="SUPFAM" id="SSF101447">
    <property type="entry name" value="Formin homology 2 domain (FH2 domain)"/>
    <property type="match status" value="1"/>
</dbReference>
<dbReference type="FunFam" id="1.25.10.10:FF:000800">
    <property type="entry name" value="Disheveled-associated activator of morphogenesis"/>
    <property type="match status" value="1"/>
</dbReference>
<dbReference type="PROSITE" id="PS51444">
    <property type="entry name" value="FH2"/>
    <property type="match status" value="1"/>
</dbReference>
<keyword evidence="1" id="KW-0175">Coiled coil</keyword>
<dbReference type="SMART" id="SM00498">
    <property type="entry name" value="FH2"/>
    <property type="match status" value="1"/>
</dbReference>
<feature type="compositionally biased region" description="Basic and acidic residues" evidence="2">
    <location>
        <begin position="1122"/>
        <end position="1131"/>
    </location>
</feature>
<evidence type="ECO:0000313" key="6">
    <source>
        <dbReference type="EMBL" id="CAH1161594.1"/>
    </source>
</evidence>
<proteinExistence type="predicted"/>
<dbReference type="InterPro" id="IPR014768">
    <property type="entry name" value="GBD/FH3_dom"/>
</dbReference>
<evidence type="ECO:0000259" key="5">
    <source>
        <dbReference type="PROSITE" id="PS51444"/>
    </source>
</evidence>
<feature type="domain" description="FH2" evidence="5">
    <location>
        <begin position="644"/>
        <end position="1045"/>
    </location>
</feature>
<dbReference type="InterPro" id="IPR011989">
    <property type="entry name" value="ARM-like"/>
</dbReference>
<dbReference type="InterPro" id="IPR051425">
    <property type="entry name" value="Formin_Homology"/>
</dbReference>
<dbReference type="Gene3D" id="1.10.238.150">
    <property type="entry name" value="Formin, FH3 diaphanous domain"/>
    <property type="match status" value="1"/>
</dbReference>
<evidence type="ECO:0000256" key="2">
    <source>
        <dbReference type="SAM" id="MobiDB-lite"/>
    </source>
</evidence>
<sequence length="1138" mass="129532">MCSKVQITELVDKLHSGLPKCSLKLPAWDNLTNALPRLHIPAMPAVRSKRGWCGCFQDDEPPEITYCVVENTGTLTLQAITPTQPMPSQEELDTKFAELVEELDLTAPNKAAMMSLPPQKKWQIYCSRKGEDTEDQTHAPELYIERLQNLATLEYPETNTEEEVRSRTKQIDGLKTALRTSTHSFVIKFIELNGLTALLECLERMDYFTAQSSIHTSFIGCVKALMNNSTGRAHVLAHPTSINTIAQSLSTENIKTKIAALEILGAVCLVSGGHKKVLDAMLHYQKYTFERTRFQSIVNDLDRSTGVYRDEVNLKTAIMSFVNAVLNYGQGEENLEFRLHLRYEFLMLGIQPVIDKLRGHENETLNRHLDFFEIVRNEDEKELARKFEQEHIDTKSATSMFEILRKKLSHTAAYPHLLSLLEHCLLLPLDYGSYPQHWLLFDRIVQQIVLQQQSNDSSVKNPDVSAIDINVKEVVHLLAKEEELIAARQKADELEKENIDMSNKLAKKEQELDQRTQEKEDLETSVNRFKERLEKETSSHIETRQRLNELEYKTAELDRQINCERGERHRLELLVNSGSIPDDAKAIGLNKSLDASVESRGELTKIPPPPPLAPPPPPGPPGPPPPPCAPVAPPSEPLKVGLAKKNVPQPTQPLKSFNWSKLPDAKLNGTIWSELDDSKLYNTMELDSIDKLFCAYQKNGVANDGSIEDLRHIGKNRSKILSVIDGRRAQNCTILLSKLKMSDEDITKAILTMDSKEQLPMDMIEQLLKFTPSSEETALLEEHSDEIDSLARADRFLFEISKVPRYEQRLKSLNYRKRFQVTLNEISPRITSVMEASREVSRSRRLRKILEIVLALGNYMNRGARGNASGFRLTSLNRLGDTKSSASKGTTLLHYLVQVLEKKFKDVLRLDDDLPHVREAAKVCLGELNKDMAQLRAGLKDVANEIEYHNSQSPLANDMFIPVMREFQATATCRLAEIEDQYQDMKNRFDRAVRLFGEDPNTTQPDEFFGIFDTFLNAFGEARQDNENMRRRQEEEEKRAKQEAELKKLTLERKHSREGILTSINKSLNLKRNDKNGDKGEFDDLISALRTGDVYGEDIAKFKRSRKSRVGTGNSPPRRNSTTREDSRERIVTNGRRQ</sequence>